<dbReference type="EMBL" id="JAQIZZ010000001">
    <property type="protein sequence ID" value="KAJ5556531.1"/>
    <property type="molecule type" value="Genomic_DNA"/>
</dbReference>
<name>A0AAD6GJU4_9EURO</name>
<dbReference type="PANTHER" id="PTHR36182:SF2">
    <property type="entry name" value="LYTIC POLYSACCHARIDE MONOOXYGENASE"/>
    <property type="match status" value="1"/>
</dbReference>
<protein>
    <recommendedName>
        <fullName evidence="4">Chitin-binding type-4 domain-containing protein</fullName>
    </recommendedName>
</protein>
<proteinExistence type="predicted"/>
<keyword evidence="1" id="KW-0732">Signal</keyword>
<dbReference type="Gene3D" id="2.70.50.70">
    <property type="match status" value="1"/>
</dbReference>
<evidence type="ECO:0000313" key="3">
    <source>
        <dbReference type="Proteomes" id="UP001220324"/>
    </source>
</evidence>
<evidence type="ECO:0000256" key="1">
    <source>
        <dbReference type="SAM" id="SignalP"/>
    </source>
</evidence>
<dbReference type="Proteomes" id="UP001220324">
    <property type="component" value="Unassembled WGS sequence"/>
</dbReference>
<feature type="chain" id="PRO_5041971790" description="Chitin-binding type-4 domain-containing protein" evidence="1">
    <location>
        <begin position="20"/>
        <end position="288"/>
    </location>
</feature>
<dbReference type="AlphaFoldDB" id="A0AAD6GJU4"/>
<evidence type="ECO:0008006" key="4">
    <source>
        <dbReference type="Google" id="ProtNLM"/>
    </source>
</evidence>
<organism evidence="2 3">
    <name type="scientific">Penicillium frequentans</name>
    <dbReference type="NCBI Taxonomy" id="3151616"/>
    <lineage>
        <taxon>Eukaryota</taxon>
        <taxon>Fungi</taxon>
        <taxon>Dikarya</taxon>
        <taxon>Ascomycota</taxon>
        <taxon>Pezizomycotina</taxon>
        <taxon>Eurotiomycetes</taxon>
        <taxon>Eurotiomycetidae</taxon>
        <taxon>Eurotiales</taxon>
        <taxon>Aspergillaceae</taxon>
        <taxon>Penicillium</taxon>
    </lineage>
</organism>
<dbReference type="PANTHER" id="PTHR36182">
    <property type="entry name" value="PROTEIN, PUTATIVE (AFU_ORTHOLOGUE AFUA_6G10930)-RELATED"/>
    <property type="match status" value="1"/>
</dbReference>
<gene>
    <name evidence="2" type="ORF">N7494_000446</name>
</gene>
<sequence length="288" mass="31312">MLMKTILLLATLILWVVSGHLIMMSPEPYSNETLNNSPLASNGSDFPCKLRDDAFAPPEKETVYEVGVSNTMRFMGSATHGGGSCQLSLTEDLAPSKESTWKVIKSYEGGCPANVEGLLSGDASSDNDIRLDFAIPENIASGKYTLAWTWFNRIGDREMYMNCAPITVDNPSLSSYNQSIQNQAQDFPPMFIANINGCLTPENLDIRFPQPGRIVERNGLARNILPDGQSVCTGTPEFGDSVAMNPIVPDIEKKKLGKATTYSLPASPVSIRPSPCSCRASHRTTSPQ</sequence>
<reference evidence="2 3" key="1">
    <citation type="journal article" date="2023" name="IMA Fungus">
        <title>Comparative genomic study of the Penicillium genus elucidates a diverse pangenome and 15 lateral gene transfer events.</title>
        <authorList>
            <person name="Petersen C."/>
            <person name="Sorensen T."/>
            <person name="Nielsen M.R."/>
            <person name="Sondergaard T.E."/>
            <person name="Sorensen J.L."/>
            <person name="Fitzpatrick D.A."/>
            <person name="Frisvad J.C."/>
            <person name="Nielsen K.L."/>
        </authorList>
    </citation>
    <scope>NUCLEOTIDE SEQUENCE [LARGE SCALE GENOMIC DNA]</scope>
    <source>
        <strain evidence="2 3">IBT 35679</strain>
    </source>
</reference>
<feature type="signal peptide" evidence="1">
    <location>
        <begin position="1"/>
        <end position="19"/>
    </location>
</feature>
<evidence type="ECO:0000313" key="2">
    <source>
        <dbReference type="EMBL" id="KAJ5556531.1"/>
    </source>
</evidence>
<keyword evidence="3" id="KW-1185">Reference proteome</keyword>
<comment type="caution">
    <text evidence="2">The sequence shown here is derived from an EMBL/GenBank/DDBJ whole genome shotgun (WGS) entry which is preliminary data.</text>
</comment>
<accession>A0AAD6GJU4</accession>